<evidence type="ECO:0000256" key="2">
    <source>
        <dbReference type="ARBA" id="ARBA00023125"/>
    </source>
</evidence>
<dbReference type="GO" id="GO:0005634">
    <property type="term" value="C:nucleus"/>
    <property type="evidence" value="ECO:0007669"/>
    <property type="project" value="UniProtKB-SubCell"/>
</dbReference>
<dbReference type="STRING" id="268475.A0A0V1HLN5"/>
<dbReference type="EMBL" id="JYDP01000050">
    <property type="protein sequence ID" value="KRZ11351.1"/>
    <property type="molecule type" value="Genomic_DNA"/>
</dbReference>
<dbReference type="InterPro" id="IPR050863">
    <property type="entry name" value="CenT-Element_Derived"/>
</dbReference>
<sequence length="245" mass="27988">MSQRTKRVTPSRKLKTLSISSKIKFLDALMSKKRTRKELAAQYGVALSTILRIVKNKKEIQAHQLKNLDASKQRFRKGRFDMIDRAVDVWFTQIKSKSAVITGPMILEAARTFVQKLKIVNFSASTGWLDEWKKRRNIVCLKFHGEKADADNESGIEWSKNALPCLLGGYEARNIFKVDESGLFYKALPNHMLAVKGSSVCGGKTVKNRLTVVFFFAIWTVLKNTFMEATLLSQRRCPFAILFQY</sequence>
<dbReference type="PROSITE" id="PS51253">
    <property type="entry name" value="HTH_CENPB"/>
    <property type="match status" value="1"/>
</dbReference>
<reference evidence="4 5" key="1">
    <citation type="submission" date="2015-01" db="EMBL/GenBank/DDBJ databases">
        <title>Evolution of Trichinella species and genotypes.</title>
        <authorList>
            <person name="Korhonen P.K."/>
            <person name="Edoardo P."/>
            <person name="Giuseppe L.R."/>
            <person name="Gasser R.B."/>
        </authorList>
    </citation>
    <scope>NUCLEOTIDE SEQUENCE [LARGE SCALE GENOMIC DNA]</scope>
    <source>
        <strain evidence="4">ISS1029</strain>
    </source>
</reference>
<gene>
    <name evidence="4" type="primary">TIGD4</name>
    <name evidence="4" type="ORF">T11_12779</name>
</gene>
<dbReference type="SUPFAM" id="SSF46689">
    <property type="entry name" value="Homeodomain-like"/>
    <property type="match status" value="2"/>
</dbReference>
<accession>A0A0V1HLN5</accession>
<dbReference type="Proteomes" id="UP000055024">
    <property type="component" value="Unassembled WGS sequence"/>
</dbReference>
<keyword evidence="5" id="KW-1185">Reference proteome</keyword>
<dbReference type="AlphaFoldDB" id="A0A0V1HLN5"/>
<protein>
    <submittedName>
        <fullName evidence="4">Tigger transposable element-derived protein 4</fullName>
    </submittedName>
</protein>
<comment type="subcellular location">
    <subcellularLocation>
        <location evidence="1">Nucleus</location>
    </subcellularLocation>
</comment>
<dbReference type="SMART" id="SM00674">
    <property type="entry name" value="CENPB"/>
    <property type="match status" value="1"/>
</dbReference>
<organism evidence="4 5">
    <name type="scientific">Trichinella zimbabwensis</name>
    <dbReference type="NCBI Taxonomy" id="268475"/>
    <lineage>
        <taxon>Eukaryota</taxon>
        <taxon>Metazoa</taxon>
        <taxon>Ecdysozoa</taxon>
        <taxon>Nematoda</taxon>
        <taxon>Enoplea</taxon>
        <taxon>Dorylaimia</taxon>
        <taxon>Trichinellida</taxon>
        <taxon>Trichinellidae</taxon>
        <taxon>Trichinella</taxon>
    </lineage>
</organism>
<proteinExistence type="predicted"/>
<evidence type="ECO:0000313" key="4">
    <source>
        <dbReference type="EMBL" id="KRZ11351.1"/>
    </source>
</evidence>
<feature type="domain" description="HTH CENPB-type" evidence="3">
    <location>
        <begin position="71"/>
        <end position="142"/>
    </location>
</feature>
<dbReference type="Gene3D" id="1.10.10.60">
    <property type="entry name" value="Homeodomain-like"/>
    <property type="match status" value="2"/>
</dbReference>
<dbReference type="PANTHER" id="PTHR19303:SF73">
    <property type="entry name" value="PROTEIN PDC2"/>
    <property type="match status" value="1"/>
</dbReference>
<dbReference type="GO" id="GO:0003677">
    <property type="term" value="F:DNA binding"/>
    <property type="evidence" value="ECO:0007669"/>
    <property type="project" value="UniProtKB-KW"/>
</dbReference>
<dbReference type="InterPro" id="IPR006600">
    <property type="entry name" value="HTH_CenpB_DNA-bd_dom"/>
</dbReference>
<evidence type="ECO:0000256" key="1">
    <source>
        <dbReference type="ARBA" id="ARBA00004123"/>
    </source>
</evidence>
<dbReference type="InterPro" id="IPR009057">
    <property type="entry name" value="Homeodomain-like_sf"/>
</dbReference>
<dbReference type="OrthoDB" id="5876883at2759"/>
<dbReference type="PANTHER" id="PTHR19303">
    <property type="entry name" value="TRANSPOSON"/>
    <property type="match status" value="1"/>
</dbReference>
<name>A0A0V1HLN5_9BILA</name>
<comment type="caution">
    <text evidence="4">The sequence shown here is derived from an EMBL/GenBank/DDBJ whole genome shotgun (WGS) entry which is preliminary data.</text>
</comment>
<evidence type="ECO:0000313" key="5">
    <source>
        <dbReference type="Proteomes" id="UP000055024"/>
    </source>
</evidence>
<dbReference type="Pfam" id="PF03221">
    <property type="entry name" value="HTH_Tnp_Tc5"/>
    <property type="match status" value="1"/>
</dbReference>
<evidence type="ECO:0000259" key="3">
    <source>
        <dbReference type="PROSITE" id="PS51253"/>
    </source>
</evidence>
<keyword evidence="2" id="KW-0238">DNA-binding</keyword>